<gene>
    <name evidence="10" type="ORF">BSAL_06540</name>
</gene>
<keyword evidence="4" id="KW-0963">Cytoplasm</keyword>
<dbReference type="Proteomes" id="UP000051952">
    <property type="component" value="Unassembled WGS sequence"/>
</dbReference>
<dbReference type="InterPro" id="IPR029055">
    <property type="entry name" value="Ntn_hydrolases_N"/>
</dbReference>
<dbReference type="GO" id="GO:0005737">
    <property type="term" value="C:cytoplasm"/>
    <property type="evidence" value="ECO:0007669"/>
    <property type="project" value="UniProtKB-SubCell"/>
</dbReference>
<dbReference type="FunFam" id="3.60.20.10:FF:000055">
    <property type="entry name" value="Proteasome subunit alpha type"/>
    <property type="match status" value="1"/>
</dbReference>
<dbReference type="GO" id="GO:0006511">
    <property type="term" value="P:ubiquitin-dependent protein catabolic process"/>
    <property type="evidence" value="ECO:0007669"/>
    <property type="project" value="InterPro"/>
</dbReference>
<comment type="subunit">
    <text evidence="7">The 26S proteasome consists of a 20S proteasome core and two 19S regulatory subunits. The 20S proteasome core is composed of 28 subunits that are arranged in four stacked rings, resulting in a barrel-shaped structure. The two end rings are each formed by seven alpha subunits, and the two central rings are each formed by seven beta subunits. The catalytic chamber with the active sites is on the inside of the barrel.</text>
</comment>
<dbReference type="SMART" id="SM00948">
    <property type="entry name" value="Proteasome_A_N"/>
    <property type="match status" value="1"/>
</dbReference>
<protein>
    <submittedName>
        <fullName evidence="10">Proteasome alpha 1 subunit, putative</fullName>
    </submittedName>
</protein>
<comment type="subcellular location">
    <subcellularLocation>
        <location evidence="3">Cytoplasm</location>
    </subcellularLocation>
    <subcellularLocation>
        <location evidence="2">Nucleus</location>
    </subcellularLocation>
</comment>
<evidence type="ECO:0000256" key="2">
    <source>
        <dbReference type="ARBA" id="ARBA00004123"/>
    </source>
</evidence>
<evidence type="ECO:0000256" key="6">
    <source>
        <dbReference type="ARBA" id="ARBA00023242"/>
    </source>
</evidence>
<dbReference type="PROSITE" id="PS51475">
    <property type="entry name" value="PROTEASOME_ALPHA_2"/>
    <property type="match status" value="1"/>
</dbReference>
<organism evidence="10 11">
    <name type="scientific">Bodo saltans</name>
    <name type="common">Flagellated protozoan</name>
    <dbReference type="NCBI Taxonomy" id="75058"/>
    <lineage>
        <taxon>Eukaryota</taxon>
        <taxon>Discoba</taxon>
        <taxon>Euglenozoa</taxon>
        <taxon>Kinetoplastea</taxon>
        <taxon>Metakinetoplastina</taxon>
        <taxon>Eubodonida</taxon>
        <taxon>Bodonidae</taxon>
        <taxon>Bodo</taxon>
    </lineage>
</organism>
<dbReference type="GO" id="GO:0019773">
    <property type="term" value="C:proteasome core complex, alpha-subunit complex"/>
    <property type="evidence" value="ECO:0007669"/>
    <property type="project" value="UniProtKB-UniRule"/>
</dbReference>
<keyword evidence="5 8" id="KW-0647">Proteasome</keyword>
<dbReference type="OMA" id="YGYDMPV"/>
<dbReference type="GO" id="GO:0005634">
    <property type="term" value="C:nucleus"/>
    <property type="evidence" value="ECO:0007669"/>
    <property type="project" value="UniProtKB-SubCell"/>
</dbReference>
<evidence type="ECO:0000256" key="3">
    <source>
        <dbReference type="ARBA" id="ARBA00004496"/>
    </source>
</evidence>
<dbReference type="OrthoDB" id="5835702at2759"/>
<dbReference type="Pfam" id="PF00227">
    <property type="entry name" value="Proteasome"/>
    <property type="match status" value="1"/>
</dbReference>
<dbReference type="InterPro" id="IPR001353">
    <property type="entry name" value="Proteasome_sua/b"/>
</dbReference>
<evidence type="ECO:0000256" key="5">
    <source>
        <dbReference type="ARBA" id="ARBA00022942"/>
    </source>
</evidence>
<sequence>MSRGGFDKYITVFSPEGHLYQVQYAFKAVNYPGLTTVAVRGKDSVTVVTQHQVPDRLMRGETITSLYTVSSKIGICVTGRAPDGKAMIQDARTIASEYKYDRGIDIPIHVLAMELANKAQVRTQVAGIRPLGVTLTLIGLELNDDNVQTPQIFKVDPAGSYVGYFGTSTGSKEVEAIAFLEKKQKQTPFTDLDADQTAILALSALQSITGNSLRADDVEIARCTINEPAFTRVPGATVENWLTAIAESDN</sequence>
<evidence type="ECO:0000256" key="8">
    <source>
        <dbReference type="PROSITE-ProRule" id="PRU00808"/>
    </source>
</evidence>
<dbReference type="Pfam" id="PF10584">
    <property type="entry name" value="Proteasome_A_N"/>
    <property type="match status" value="1"/>
</dbReference>
<accession>A0A0S4J6W0</accession>
<dbReference type="Gene3D" id="3.60.20.10">
    <property type="entry name" value="Glutamine Phosphoribosylpyrophosphate, subunit 1, domain 1"/>
    <property type="match status" value="1"/>
</dbReference>
<evidence type="ECO:0000256" key="1">
    <source>
        <dbReference type="ARBA" id="ARBA00002000"/>
    </source>
</evidence>
<comment type="function">
    <text evidence="1">The proteasome is a multicatalytic proteinase complex which is characterized by its ability to cleave peptides with Arg, Phe, Tyr, Leu, and Glu adjacent to the leaving group at neutral or slightly basic pH. The proteasome has an ATP-dependent proteolytic activity.</text>
</comment>
<evidence type="ECO:0000313" key="10">
    <source>
        <dbReference type="EMBL" id="CUG86090.1"/>
    </source>
</evidence>
<feature type="domain" description="Proteasome alpha-type subunits" evidence="9">
    <location>
        <begin position="6"/>
        <end position="28"/>
    </location>
</feature>
<evidence type="ECO:0000256" key="4">
    <source>
        <dbReference type="ARBA" id="ARBA00022490"/>
    </source>
</evidence>
<dbReference type="SUPFAM" id="SSF56235">
    <property type="entry name" value="N-terminal nucleophile aminohydrolases (Ntn hydrolases)"/>
    <property type="match status" value="1"/>
</dbReference>
<evidence type="ECO:0000313" key="11">
    <source>
        <dbReference type="Proteomes" id="UP000051952"/>
    </source>
</evidence>
<dbReference type="InterPro" id="IPR050115">
    <property type="entry name" value="Proteasome_alpha"/>
</dbReference>
<reference evidence="11" key="1">
    <citation type="submission" date="2015-09" db="EMBL/GenBank/DDBJ databases">
        <authorList>
            <consortium name="Pathogen Informatics"/>
        </authorList>
    </citation>
    <scope>NUCLEOTIDE SEQUENCE [LARGE SCALE GENOMIC DNA]</scope>
    <source>
        <strain evidence="11">Lake Konstanz</strain>
    </source>
</reference>
<dbReference type="InterPro" id="IPR023332">
    <property type="entry name" value="Proteasome_alpha-type"/>
</dbReference>
<dbReference type="PANTHER" id="PTHR11599">
    <property type="entry name" value="PROTEASOME SUBUNIT ALPHA/BETA"/>
    <property type="match status" value="1"/>
</dbReference>
<evidence type="ECO:0000259" key="9">
    <source>
        <dbReference type="SMART" id="SM00948"/>
    </source>
</evidence>
<comment type="similarity">
    <text evidence="8">Belongs to the peptidase T1A family.</text>
</comment>
<keyword evidence="11" id="KW-1185">Reference proteome</keyword>
<proteinExistence type="inferred from homology"/>
<dbReference type="InterPro" id="IPR000426">
    <property type="entry name" value="Proteasome_asu_N"/>
</dbReference>
<evidence type="ECO:0000256" key="7">
    <source>
        <dbReference type="ARBA" id="ARBA00026071"/>
    </source>
</evidence>
<dbReference type="EMBL" id="CYKH01001237">
    <property type="protein sequence ID" value="CUG86090.1"/>
    <property type="molecule type" value="Genomic_DNA"/>
</dbReference>
<name>A0A0S4J6W0_BODSA</name>
<dbReference type="AlphaFoldDB" id="A0A0S4J6W0"/>
<dbReference type="VEuPathDB" id="TriTrypDB:BSAL_06540"/>
<keyword evidence="6" id="KW-0539">Nucleus</keyword>